<accession>A0A5Q3S290</accession>
<organism evidence="1 2">
    <name type="scientific">Neisseria brasiliensis</name>
    <dbReference type="NCBI Taxonomy" id="2666100"/>
    <lineage>
        <taxon>Bacteria</taxon>
        <taxon>Pseudomonadati</taxon>
        <taxon>Pseudomonadota</taxon>
        <taxon>Betaproteobacteria</taxon>
        <taxon>Neisseriales</taxon>
        <taxon>Neisseriaceae</taxon>
        <taxon>Neisseria</taxon>
    </lineage>
</organism>
<sequence length="64" mass="7300">METHIFIIALGIFLVVVSAILAKSGVIKQSKPKSKIFYIAIFVTIFFRFNDDDIVLNSKRRRLG</sequence>
<dbReference type="EMBL" id="WJXO01000001">
    <property type="protein sequence ID" value="MRN38125.1"/>
    <property type="molecule type" value="Genomic_DNA"/>
</dbReference>
<gene>
    <name evidence="1" type="ORF">GJU80_06395</name>
</gene>
<evidence type="ECO:0000313" key="2">
    <source>
        <dbReference type="Proteomes" id="UP000486297"/>
    </source>
</evidence>
<protein>
    <submittedName>
        <fullName evidence="1">Uncharacterized protein</fullName>
    </submittedName>
</protein>
<comment type="caution">
    <text evidence="1">The sequence shown here is derived from an EMBL/GenBank/DDBJ whole genome shotgun (WGS) entry which is preliminary data.</text>
</comment>
<proteinExistence type="predicted"/>
<keyword evidence="2" id="KW-1185">Reference proteome</keyword>
<dbReference type="AlphaFoldDB" id="A0A5Q3S290"/>
<name>A0A5Q3S290_9NEIS</name>
<dbReference type="RefSeq" id="WP_095502729.1">
    <property type="nucleotide sequence ID" value="NZ_CP046027.1"/>
</dbReference>
<reference evidence="1" key="1">
    <citation type="journal article" name="Emerg. Infect. Dis.">
        <title>Two cases of a newly characterized neisseria species.</title>
        <authorList>
            <person name="Mustapha M."/>
            <person name="Lemos A.P.S."/>
            <person name="Harrison L.H."/>
            <person name="Vantyne D."/>
            <person name="Sacchi C.T."/>
        </authorList>
    </citation>
    <scope>NUCLEOTIDE SEQUENCE</scope>
    <source>
        <strain evidence="1">N.95.16</strain>
    </source>
</reference>
<dbReference type="Proteomes" id="UP000486297">
    <property type="component" value="Unassembled WGS sequence"/>
</dbReference>
<evidence type="ECO:0000313" key="1">
    <source>
        <dbReference type="EMBL" id="MRN38125.1"/>
    </source>
</evidence>